<dbReference type="AlphaFoldDB" id="A0A7U8GSW5"/>
<name>A0A7U8GSW5_NEPCE</name>
<evidence type="ECO:0000313" key="2">
    <source>
        <dbReference type="Proteomes" id="UP000002171"/>
    </source>
</evidence>
<organism evidence="1 2">
    <name type="scientific">Neptuniibacter caesariensis</name>
    <dbReference type="NCBI Taxonomy" id="207954"/>
    <lineage>
        <taxon>Bacteria</taxon>
        <taxon>Pseudomonadati</taxon>
        <taxon>Pseudomonadota</taxon>
        <taxon>Gammaproteobacteria</taxon>
        <taxon>Oceanospirillales</taxon>
        <taxon>Oceanospirillaceae</taxon>
        <taxon>Neptuniibacter</taxon>
    </lineage>
</organism>
<reference evidence="1 2" key="1">
    <citation type="submission" date="2006-02" db="EMBL/GenBank/DDBJ databases">
        <authorList>
            <person name="Pinhassi J."/>
            <person name="Pedros-Alio C."/>
            <person name="Ferriera S."/>
            <person name="Johnson J."/>
            <person name="Kravitz S."/>
            <person name="Halpern A."/>
            <person name="Remington K."/>
            <person name="Beeson K."/>
            <person name="Tran B."/>
            <person name="Rogers Y.-H."/>
            <person name="Friedman R."/>
            <person name="Venter J.C."/>
        </authorList>
    </citation>
    <scope>NUCLEOTIDE SEQUENCE [LARGE SCALE GENOMIC DNA]</scope>
    <source>
        <strain evidence="1 2">MED92</strain>
    </source>
</reference>
<dbReference type="Proteomes" id="UP000002171">
    <property type="component" value="Unassembled WGS sequence"/>
</dbReference>
<evidence type="ECO:0000313" key="1">
    <source>
        <dbReference type="EMBL" id="EAR61811.1"/>
    </source>
</evidence>
<sequence length="33" mass="3772">MRDLKLQNQQYKEAKPEHSDILSEGLFGAILAK</sequence>
<comment type="caution">
    <text evidence="1">The sequence shown here is derived from an EMBL/GenBank/DDBJ whole genome shotgun (WGS) entry which is preliminary data.</text>
</comment>
<proteinExistence type="predicted"/>
<gene>
    <name evidence="1" type="ORF">MED92_04412</name>
</gene>
<dbReference type="EMBL" id="AAOW01000006">
    <property type="protein sequence ID" value="EAR61811.1"/>
    <property type="molecule type" value="Genomic_DNA"/>
</dbReference>
<accession>A0A7U8GSW5</accession>
<protein>
    <submittedName>
        <fullName evidence="1">Uncharacterized protein</fullName>
    </submittedName>
</protein>
<keyword evidence="2" id="KW-1185">Reference proteome</keyword>